<reference evidence="1 2" key="1">
    <citation type="submission" date="2018-08" db="EMBL/GenBank/DDBJ databases">
        <title>Recombination of ecologically and evolutionarily significant loci maintains genetic cohesion in the Pseudomonas syringae species complex.</title>
        <authorList>
            <person name="Dillon M."/>
            <person name="Thakur S."/>
            <person name="Almeida R.N.D."/>
            <person name="Weir B.S."/>
            <person name="Guttman D.S."/>
        </authorList>
    </citation>
    <scope>NUCLEOTIDE SEQUENCE [LARGE SCALE GENOMIC DNA]</scope>
    <source>
        <strain evidence="1 2">88_10</strain>
    </source>
</reference>
<proteinExistence type="predicted"/>
<evidence type="ECO:0000313" key="2">
    <source>
        <dbReference type="Proteomes" id="UP000282378"/>
    </source>
</evidence>
<accession>A0A3M2UT53</accession>
<organism evidence="1 2">
    <name type="scientific">Pseudomonas syringae pv. maculicola</name>
    <dbReference type="NCBI Taxonomy" id="59511"/>
    <lineage>
        <taxon>Bacteria</taxon>
        <taxon>Pseudomonadati</taxon>
        <taxon>Pseudomonadota</taxon>
        <taxon>Gammaproteobacteria</taxon>
        <taxon>Pseudomonadales</taxon>
        <taxon>Pseudomonadaceae</taxon>
        <taxon>Pseudomonas</taxon>
    </lineage>
</organism>
<sequence>MALPLNTKQVLRTELASRSFAEVFIDHSSSTPNRLQKDGYCFFLFRR</sequence>
<dbReference type="Proteomes" id="UP000282378">
    <property type="component" value="Unassembled WGS sequence"/>
</dbReference>
<protein>
    <submittedName>
        <fullName evidence="1">Uncharacterized protein</fullName>
    </submittedName>
</protein>
<evidence type="ECO:0000313" key="1">
    <source>
        <dbReference type="EMBL" id="RML30134.1"/>
    </source>
</evidence>
<comment type="caution">
    <text evidence="1">The sequence shown here is derived from an EMBL/GenBank/DDBJ whole genome shotgun (WGS) entry which is preliminary data.</text>
</comment>
<name>A0A3M2UT53_PSEYM</name>
<dbReference type="EMBL" id="RBNL01004545">
    <property type="protein sequence ID" value="RML30134.1"/>
    <property type="molecule type" value="Genomic_DNA"/>
</dbReference>
<gene>
    <name evidence="1" type="ORF">APX70_200240</name>
</gene>
<dbReference type="AlphaFoldDB" id="A0A3M2UT53"/>